<name>A0AC34G3Y9_9BILA</name>
<proteinExistence type="predicted"/>
<organism evidence="1 2">
    <name type="scientific">Panagrolaimus sp. ES5</name>
    <dbReference type="NCBI Taxonomy" id="591445"/>
    <lineage>
        <taxon>Eukaryota</taxon>
        <taxon>Metazoa</taxon>
        <taxon>Ecdysozoa</taxon>
        <taxon>Nematoda</taxon>
        <taxon>Chromadorea</taxon>
        <taxon>Rhabditida</taxon>
        <taxon>Tylenchina</taxon>
        <taxon>Panagrolaimomorpha</taxon>
        <taxon>Panagrolaimoidea</taxon>
        <taxon>Panagrolaimidae</taxon>
        <taxon>Panagrolaimus</taxon>
    </lineage>
</organism>
<evidence type="ECO:0000313" key="1">
    <source>
        <dbReference type="Proteomes" id="UP000887579"/>
    </source>
</evidence>
<accession>A0AC34G3Y9</accession>
<dbReference type="WBParaSite" id="ES5_v2.g24365.t1">
    <property type="protein sequence ID" value="ES5_v2.g24365.t1"/>
    <property type="gene ID" value="ES5_v2.g24365"/>
</dbReference>
<dbReference type="Proteomes" id="UP000887579">
    <property type="component" value="Unplaced"/>
</dbReference>
<protein>
    <submittedName>
        <fullName evidence="2">Uncharacterized protein</fullName>
    </submittedName>
</protein>
<reference evidence="2" key="1">
    <citation type="submission" date="2022-11" db="UniProtKB">
        <authorList>
            <consortium name="WormBaseParasite"/>
        </authorList>
    </citation>
    <scope>IDENTIFICATION</scope>
</reference>
<evidence type="ECO:0000313" key="2">
    <source>
        <dbReference type="WBParaSite" id="ES5_v2.g24365.t1"/>
    </source>
</evidence>
<sequence>MAEPEEKEEMGFVELVKSYLNQMVEPDEYYDDISFNERRKKLLEAEGLPLSPDSEDLPITIPKSKYVENPSPDAEVPSFDKKQLPPQLLQYKYGDAIPFDDAQKEF</sequence>